<dbReference type="Proteomes" id="UP000095286">
    <property type="component" value="Unplaced"/>
</dbReference>
<reference evidence="2" key="1">
    <citation type="submission" date="2016-11" db="UniProtKB">
        <authorList>
            <consortium name="WormBaseParasite"/>
        </authorList>
    </citation>
    <scope>IDENTIFICATION</scope>
    <source>
        <strain evidence="2">KR3021</strain>
    </source>
</reference>
<dbReference type="WBParaSite" id="RSKR_0000038600.1">
    <property type="protein sequence ID" value="RSKR_0000038600.1"/>
    <property type="gene ID" value="RSKR_0000038600"/>
</dbReference>
<protein>
    <submittedName>
        <fullName evidence="2">Phosphatidylinositol 3-kinase catalytic subunit type 3</fullName>
    </submittedName>
</protein>
<accession>A0AC35TGK9</accession>
<proteinExistence type="predicted"/>
<sequence>MPGKKKKQTAGTILEESKVRLEKLYNGLRTVEEKLYHFETEFLEKEMKCEAHEIPIEARIYSGSSVTYMSEKELKNINSDEGRELARLIKKRNDHLENLVQLENQIETFENSYLEDSAEYGNMITGFSKLANCQPPSKAVNRYDKRKKGTANLDRIMSLSSIHIMKNAGPPKYQYVVSKEIEAPVSVNIMSLDCGKDLDSYFTVYPNMLHEITGQMTVDATLYCFGRQIGVPMTTSYIMNTKANNGVSSKDHVPDKIQKWNEWITFPVTYSELSKDAYIHFSLWDISLNTAEKVFIGDTVLTIFSKRGHLRSKVIDLRIDPAKSGQLLPEPNRLSADEAFKLAKHPHNDVKVAQLMKKSKMYHRDLMKKEDWLDRVTMIEVEKTLNDKRKKTNWLYLNIRLQQFVYNNVKYDLVYCESDGNEYHPFMPFQDSFVDPEQNLENLYETKHSIMTRNIHTNIIAKNLKPNVDIKHKLEHIIEQPSCVPICAEDRDLVWKFRYWLKNYPNALTKFGSIINWESEDEVMQASEIINGWASHESSAIEAGNLLGFLIPRYAFTFLRGYAVKRLSVTEDKWILLFLPQLVQSIRYNDISSATLRPTNMSLNVSIEDCDITKVILKKAHGNREIALLLYWYLKVEIDANYQIDTTITQMYRDIQDRLMKDIRGMGTLGMEICNTIEQQLRLVQNISKLSDAVNKQNGGMRKEFCMQKINEDPYFKQFNSLTLPLDPNVTVYGIIPQETHVFNSKQAPIKLTFATSQKFSCEISNTEKSYSFLYKKGDDLRQDQFVLQMIRIMDSFLKSENLDLCLTPYSVLATSTTEGFVQFIKGKPFRELNNKGGIKYSLQQYRPSMANAEKIEPDALNNYVRSLAGYSIICYILGIGDRHKDNLLLCENGKMFHVDFGYILGHDPKVFPPPMKLSKEILELLGEEGSPRYTNFVDYCCSAFEILRRKSNIILNLFQLMLDSGIPHISEEKEKALDRILPKFHFDVDDSGVYNCVTKLINDSKNTIIADMFDYAHDAKLNFMTT</sequence>
<evidence type="ECO:0000313" key="1">
    <source>
        <dbReference type="Proteomes" id="UP000095286"/>
    </source>
</evidence>
<name>A0AC35TGK9_9BILA</name>
<organism evidence="1 2">
    <name type="scientific">Rhabditophanes sp. KR3021</name>
    <dbReference type="NCBI Taxonomy" id="114890"/>
    <lineage>
        <taxon>Eukaryota</taxon>
        <taxon>Metazoa</taxon>
        <taxon>Ecdysozoa</taxon>
        <taxon>Nematoda</taxon>
        <taxon>Chromadorea</taxon>
        <taxon>Rhabditida</taxon>
        <taxon>Tylenchina</taxon>
        <taxon>Panagrolaimomorpha</taxon>
        <taxon>Strongyloidoidea</taxon>
        <taxon>Alloionematidae</taxon>
        <taxon>Rhabditophanes</taxon>
    </lineage>
</organism>
<evidence type="ECO:0000313" key="2">
    <source>
        <dbReference type="WBParaSite" id="RSKR_0000038600.1"/>
    </source>
</evidence>